<keyword evidence="7" id="KW-0325">Glycoprotein</keyword>
<evidence type="ECO:0000259" key="9">
    <source>
        <dbReference type="Pfam" id="PF13947"/>
    </source>
</evidence>
<evidence type="ECO:0000256" key="5">
    <source>
        <dbReference type="ARBA" id="ARBA00022989"/>
    </source>
</evidence>
<accession>A0A7N2KLU1</accession>
<evidence type="ECO:0000256" key="8">
    <source>
        <dbReference type="SAM" id="SignalP"/>
    </source>
</evidence>
<organism evidence="10 11">
    <name type="scientific">Quercus lobata</name>
    <name type="common">Valley oak</name>
    <dbReference type="NCBI Taxonomy" id="97700"/>
    <lineage>
        <taxon>Eukaryota</taxon>
        <taxon>Viridiplantae</taxon>
        <taxon>Streptophyta</taxon>
        <taxon>Embryophyta</taxon>
        <taxon>Tracheophyta</taxon>
        <taxon>Spermatophyta</taxon>
        <taxon>Magnoliopsida</taxon>
        <taxon>eudicotyledons</taxon>
        <taxon>Gunneridae</taxon>
        <taxon>Pentapetalae</taxon>
        <taxon>rosids</taxon>
        <taxon>fabids</taxon>
        <taxon>Fagales</taxon>
        <taxon>Fagaceae</taxon>
        <taxon>Quercus</taxon>
    </lineage>
</organism>
<keyword evidence="3" id="KW-0812">Transmembrane</keyword>
<evidence type="ECO:0000256" key="3">
    <source>
        <dbReference type="ARBA" id="ARBA00022692"/>
    </source>
</evidence>
<dbReference type="Pfam" id="PF13947">
    <property type="entry name" value="GUB_WAK_bind"/>
    <property type="match status" value="1"/>
</dbReference>
<dbReference type="Proteomes" id="UP000594261">
    <property type="component" value="Chromosome 1"/>
</dbReference>
<keyword evidence="6" id="KW-0472">Membrane</keyword>
<dbReference type="PANTHER" id="PTHR27009">
    <property type="entry name" value="RUST RESISTANCE KINASE LR10-RELATED"/>
    <property type="match status" value="1"/>
</dbReference>
<comment type="subcellular location">
    <subcellularLocation>
        <location evidence="1">Membrane</location>
        <topology evidence="1">Single-pass type I membrane protein</topology>
    </subcellularLocation>
</comment>
<evidence type="ECO:0000256" key="7">
    <source>
        <dbReference type="ARBA" id="ARBA00023180"/>
    </source>
</evidence>
<keyword evidence="5" id="KW-1133">Transmembrane helix</keyword>
<dbReference type="InterPro" id="IPR025287">
    <property type="entry name" value="WAK_GUB"/>
</dbReference>
<evidence type="ECO:0000313" key="10">
    <source>
        <dbReference type="EnsemblPlants" id="QL01p011058:mrna"/>
    </source>
</evidence>
<dbReference type="GO" id="GO:0004674">
    <property type="term" value="F:protein serine/threonine kinase activity"/>
    <property type="evidence" value="ECO:0007669"/>
    <property type="project" value="UniProtKB-KW"/>
</dbReference>
<dbReference type="EMBL" id="LRBV02000001">
    <property type="status" value="NOT_ANNOTATED_CDS"/>
    <property type="molecule type" value="Genomic_DNA"/>
</dbReference>
<reference evidence="10" key="2">
    <citation type="submission" date="2021-01" db="UniProtKB">
        <authorList>
            <consortium name="EnsemblPlants"/>
        </authorList>
    </citation>
    <scope>IDENTIFICATION</scope>
</reference>
<keyword evidence="11" id="KW-1185">Reference proteome</keyword>
<feature type="signal peptide" evidence="8">
    <location>
        <begin position="1"/>
        <end position="21"/>
    </location>
</feature>
<protein>
    <recommendedName>
        <fullName evidence="9">Wall-associated receptor kinase galacturonan-binding domain-containing protein</fullName>
    </recommendedName>
</protein>
<dbReference type="EnsemblPlants" id="QL01p011058:mrna">
    <property type="protein sequence ID" value="QL01p011058:mrna"/>
    <property type="gene ID" value="QL01p011058"/>
</dbReference>
<evidence type="ECO:0000256" key="2">
    <source>
        <dbReference type="ARBA" id="ARBA00022527"/>
    </source>
</evidence>
<feature type="domain" description="Wall-associated receptor kinase galacturonan-binding" evidence="9">
    <location>
        <begin position="31"/>
        <end position="91"/>
    </location>
</feature>
<keyword evidence="2" id="KW-0418">Kinase</keyword>
<dbReference type="GO" id="GO:0016020">
    <property type="term" value="C:membrane"/>
    <property type="evidence" value="ECO:0007669"/>
    <property type="project" value="UniProtKB-SubCell"/>
</dbReference>
<keyword evidence="2" id="KW-0723">Serine/threonine-protein kinase</keyword>
<feature type="chain" id="PRO_5029579619" description="Wall-associated receptor kinase galacturonan-binding domain-containing protein" evidence="8">
    <location>
        <begin position="22"/>
        <end position="246"/>
    </location>
</feature>
<dbReference type="InParanoid" id="A0A7N2KLU1"/>
<evidence type="ECO:0000313" key="11">
    <source>
        <dbReference type="Proteomes" id="UP000594261"/>
    </source>
</evidence>
<evidence type="ECO:0000256" key="6">
    <source>
        <dbReference type="ARBA" id="ARBA00023136"/>
    </source>
</evidence>
<sequence>MSSVSLFAFFLLSHFVLLPSAEEEKSIHPNCPSFQCGKFSTIGFPFAKSSHPRCGLLTVNCDETTPTIQLPLGRRSTRPYEVISISHINTTQYLPVQEHSHKDELIIIAEFELEVHVSDACSSCYSRGGISHKSDVYSYGMMVLEMAGDRKNIDASVDFTSEIYFPHWIDKHLELNEELGLLGLLNVGDEENARKMIIERVLVDDLYRLAQTDVVCHSVFVPKIVTGDVNFLAKLSTDMPINHCMV</sequence>
<dbReference type="Gramene" id="QL01p011058:mrna">
    <property type="protein sequence ID" value="QL01p011058:mrna"/>
    <property type="gene ID" value="QL01p011058"/>
</dbReference>
<reference evidence="10 11" key="1">
    <citation type="journal article" date="2016" name="G3 (Bethesda)">
        <title>First Draft Assembly and Annotation of the Genome of a California Endemic Oak Quercus lobata Nee (Fagaceae).</title>
        <authorList>
            <person name="Sork V.L."/>
            <person name="Fitz-Gibbon S.T."/>
            <person name="Puiu D."/>
            <person name="Crepeau M."/>
            <person name="Gugger P.F."/>
            <person name="Sherman R."/>
            <person name="Stevens K."/>
            <person name="Langley C.H."/>
            <person name="Pellegrini M."/>
            <person name="Salzberg S.L."/>
        </authorList>
    </citation>
    <scope>NUCLEOTIDE SEQUENCE [LARGE SCALE GENOMIC DNA]</scope>
    <source>
        <strain evidence="10 11">cv. SW786</strain>
    </source>
</reference>
<keyword evidence="4 8" id="KW-0732">Signal</keyword>
<dbReference type="AlphaFoldDB" id="A0A7N2KLU1"/>
<dbReference type="GO" id="GO:0030247">
    <property type="term" value="F:polysaccharide binding"/>
    <property type="evidence" value="ECO:0007669"/>
    <property type="project" value="InterPro"/>
</dbReference>
<proteinExistence type="predicted"/>
<evidence type="ECO:0000256" key="4">
    <source>
        <dbReference type="ARBA" id="ARBA00022729"/>
    </source>
</evidence>
<dbReference type="InterPro" id="IPR045874">
    <property type="entry name" value="LRK10/LRL21-25-like"/>
</dbReference>
<keyword evidence="2" id="KW-0808">Transferase</keyword>
<evidence type="ECO:0000256" key="1">
    <source>
        <dbReference type="ARBA" id="ARBA00004479"/>
    </source>
</evidence>
<dbReference type="Gene3D" id="1.10.510.10">
    <property type="entry name" value="Transferase(Phosphotransferase) domain 1"/>
    <property type="match status" value="1"/>
</dbReference>
<name>A0A7N2KLU1_QUELO</name>